<protein>
    <submittedName>
        <fullName evidence="9">Aste57867_14805 protein</fullName>
    </submittedName>
</protein>
<dbReference type="Pfam" id="PF00067">
    <property type="entry name" value="p450"/>
    <property type="match status" value="1"/>
</dbReference>
<evidence type="ECO:0000256" key="1">
    <source>
        <dbReference type="ARBA" id="ARBA00010617"/>
    </source>
</evidence>
<dbReference type="GO" id="GO:0016125">
    <property type="term" value="P:sterol metabolic process"/>
    <property type="evidence" value="ECO:0007669"/>
    <property type="project" value="TreeGrafter"/>
</dbReference>
<dbReference type="GO" id="GO:0005506">
    <property type="term" value="F:iron ion binding"/>
    <property type="evidence" value="ECO:0007669"/>
    <property type="project" value="InterPro"/>
</dbReference>
<evidence type="ECO:0000313" key="10">
    <source>
        <dbReference type="Proteomes" id="UP000332933"/>
    </source>
</evidence>
<keyword evidence="4" id="KW-0560">Oxidoreductase</keyword>
<dbReference type="Proteomes" id="UP000332933">
    <property type="component" value="Unassembled WGS sequence"/>
</dbReference>
<comment type="similarity">
    <text evidence="1">Belongs to the cytochrome P450 family.</text>
</comment>
<gene>
    <name evidence="9" type="primary">Aste57867_14805</name>
    <name evidence="8" type="ORF">As57867_014750</name>
    <name evidence="9" type="ORF">ASTE57867_14805</name>
</gene>
<keyword evidence="6" id="KW-0503">Monooxygenase</keyword>
<keyword evidence="2" id="KW-0349">Heme</keyword>
<reference evidence="8" key="2">
    <citation type="submission" date="2019-06" db="EMBL/GenBank/DDBJ databases">
        <title>Genomics analysis of Aphanomyces spp. identifies a new class of oomycete effector associated with host adaptation.</title>
        <authorList>
            <person name="Gaulin E."/>
        </authorList>
    </citation>
    <scope>NUCLEOTIDE SEQUENCE</scope>
    <source>
        <strain evidence="8">CBS 578.67</strain>
    </source>
</reference>
<dbReference type="InterPro" id="IPR013819">
    <property type="entry name" value="LipOase_C"/>
</dbReference>
<dbReference type="PANTHER" id="PTHR24286:SF384">
    <property type="entry name" value="P450, PUTATIVE (EUROFUNG)-RELATED"/>
    <property type="match status" value="1"/>
</dbReference>
<organism evidence="9 10">
    <name type="scientific">Aphanomyces stellatus</name>
    <dbReference type="NCBI Taxonomy" id="120398"/>
    <lineage>
        <taxon>Eukaryota</taxon>
        <taxon>Sar</taxon>
        <taxon>Stramenopiles</taxon>
        <taxon>Oomycota</taxon>
        <taxon>Saprolegniomycetes</taxon>
        <taxon>Saprolegniales</taxon>
        <taxon>Verrucalvaceae</taxon>
        <taxon>Aphanomyces</taxon>
    </lineage>
</organism>
<dbReference type="OrthoDB" id="407298at2759"/>
<dbReference type="SUPFAM" id="SSF48264">
    <property type="entry name" value="Cytochrome P450"/>
    <property type="match status" value="1"/>
</dbReference>
<keyword evidence="10" id="KW-1185">Reference proteome</keyword>
<keyword evidence="3" id="KW-0479">Metal-binding</keyword>
<feature type="domain" description="Lipoxygenase" evidence="7">
    <location>
        <begin position="692"/>
        <end position="838"/>
    </location>
</feature>
<dbReference type="EMBL" id="CAADRA010005599">
    <property type="protein sequence ID" value="VFT91623.1"/>
    <property type="molecule type" value="Genomic_DNA"/>
</dbReference>
<evidence type="ECO:0000256" key="2">
    <source>
        <dbReference type="ARBA" id="ARBA00022617"/>
    </source>
</evidence>
<dbReference type="Gene3D" id="1.10.630.10">
    <property type="entry name" value="Cytochrome P450"/>
    <property type="match status" value="1"/>
</dbReference>
<evidence type="ECO:0000256" key="3">
    <source>
        <dbReference type="ARBA" id="ARBA00022723"/>
    </source>
</evidence>
<dbReference type="Pfam" id="PF00305">
    <property type="entry name" value="Lipoxygenase"/>
    <property type="match status" value="1"/>
</dbReference>
<proteinExistence type="inferred from homology"/>
<name>A0A485L273_9STRA</name>
<evidence type="ECO:0000256" key="5">
    <source>
        <dbReference type="ARBA" id="ARBA00023004"/>
    </source>
</evidence>
<dbReference type="SUPFAM" id="SSF48484">
    <property type="entry name" value="Lipoxigenase"/>
    <property type="match status" value="1"/>
</dbReference>
<dbReference type="InterPro" id="IPR036396">
    <property type="entry name" value="Cyt_P450_sf"/>
</dbReference>
<sequence>MGATSSYVYKESTSLSSLISFMKDPRTALLDSRNYYGDVFLIESALVGTKIAGLCGPEALQQFEAKLLDGSLVKDGAFPPSIVDLLGPVMSTLDGDAHDRKKAAIVDALSPEKLALYKPIIRRIVQTEHAVWGAHGGSISIAVNTKELVFKVLMAVLYGLEGNYDAYRSYVDDFVASIKNSAKVADAYGLECRKQFVDEIINPALDAAKARAATNTSKASVLDFLVAANELSDEDIRTEGFHVMFAGFGGLATMTTNMVTAAVTHADARAKLFAARDEFVHKFGDDRWDHFESLGYANQFILEVKRVYVAGPTQTYAKATRDVEIVTKHGVFKIPKGTLVMAGLEATNKDPDVWTNPQSFDPDRFLAFDIEKEQYKFCPHSFGTAKTRRCAGEQLSTLVLQTVLVSYFDYVWKMIPNQDYSLEPNSVTAVPQGKLMAVGFQPNKDGKAKFGLAGTEEDWKFLRRPDVQELTGHSTTEYFDDSRLDLWTRLMIKLISKKQRLWNRPYANSALTIPKEQVELEKITLIQTNIQVPIVDEDWPCQPWLEIKQSNMLRDYAPFVDDFNHPWLPAEDGERYVMSKVGHMWPRVNVHWNDRYSDRALELFVFNGMASHLVHKLPQAHEDGSYYGVLLNFMQVLDVRPGFAKYGADAYFDKTGKIVKIQRGNTTYTKSDKEWEYVKMCFRGSCQTKVTAVDHLLGVHSTAANYLTTSSREQLPVNHPLRRLIKPFTFRSVSINYGAGRSLFWPNGMLQRAYALSTAGMKQVWDYGLSHFEFLPFPARIAKQQIDTLELSFHKDGLDYWNVVFNFVSDYVNLYFVDDAAVTGDNDVVNFWNYVTKVSPAPLPSLSKQSLKDFIAEGIFLVSSMHNHLGTIAEYVSDPAFCPSAWVEGELAARPGNAVRLALIMTATGFIQPAITEDFSHVLLDDAAKALARRFTADCFAFIKVVDERNTTRVQPFQSFNPKTMEMAVSI</sequence>
<dbReference type="GO" id="GO:0004497">
    <property type="term" value="F:monooxygenase activity"/>
    <property type="evidence" value="ECO:0007669"/>
    <property type="project" value="UniProtKB-KW"/>
</dbReference>
<dbReference type="PANTHER" id="PTHR24286">
    <property type="entry name" value="CYTOCHROME P450 26"/>
    <property type="match status" value="1"/>
</dbReference>
<dbReference type="GO" id="GO:0016705">
    <property type="term" value="F:oxidoreductase activity, acting on paired donors, with incorporation or reduction of molecular oxygen"/>
    <property type="evidence" value="ECO:0007669"/>
    <property type="project" value="InterPro"/>
</dbReference>
<evidence type="ECO:0000256" key="4">
    <source>
        <dbReference type="ARBA" id="ARBA00023002"/>
    </source>
</evidence>
<dbReference type="Gene3D" id="1.20.245.10">
    <property type="entry name" value="Lipoxygenase-1, Domain 5"/>
    <property type="match status" value="1"/>
</dbReference>
<evidence type="ECO:0000313" key="8">
    <source>
        <dbReference type="EMBL" id="KAF0694309.1"/>
    </source>
</evidence>
<reference evidence="9 10" key="1">
    <citation type="submission" date="2019-03" db="EMBL/GenBank/DDBJ databases">
        <authorList>
            <person name="Gaulin E."/>
            <person name="Dumas B."/>
        </authorList>
    </citation>
    <scope>NUCLEOTIDE SEQUENCE [LARGE SCALE GENOMIC DNA]</scope>
    <source>
        <strain evidence="9">CBS 568.67</strain>
    </source>
</reference>
<dbReference type="GO" id="GO:0016702">
    <property type="term" value="F:oxidoreductase activity, acting on single donors with incorporation of molecular oxygen, incorporation of two atoms of oxygen"/>
    <property type="evidence" value="ECO:0007669"/>
    <property type="project" value="InterPro"/>
</dbReference>
<dbReference type="InterPro" id="IPR036226">
    <property type="entry name" value="LipOase_C_sf"/>
</dbReference>
<evidence type="ECO:0000256" key="6">
    <source>
        <dbReference type="ARBA" id="ARBA00023033"/>
    </source>
</evidence>
<accession>A0A485L273</accession>
<dbReference type="EMBL" id="VJMH01005578">
    <property type="protein sequence ID" value="KAF0694309.1"/>
    <property type="molecule type" value="Genomic_DNA"/>
</dbReference>
<dbReference type="AlphaFoldDB" id="A0A485L273"/>
<keyword evidence="5" id="KW-0408">Iron</keyword>
<dbReference type="PROSITE" id="PS51393">
    <property type="entry name" value="LIPOXYGENASE_3"/>
    <property type="match status" value="1"/>
</dbReference>
<dbReference type="InterPro" id="IPR001128">
    <property type="entry name" value="Cyt_P450"/>
</dbReference>
<evidence type="ECO:0000313" key="9">
    <source>
        <dbReference type="EMBL" id="VFT91623.1"/>
    </source>
</evidence>
<evidence type="ECO:0000259" key="7">
    <source>
        <dbReference type="PROSITE" id="PS51393"/>
    </source>
</evidence>
<dbReference type="GO" id="GO:0020037">
    <property type="term" value="F:heme binding"/>
    <property type="evidence" value="ECO:0007669"/>
    <property type="project" value="InterPro"/>
</dbReference>